<dbReference type="RefSeq" id="XP_049299385.1">
    <property type="nucleotide sequence ID" value="XM_049443428.1"/>
</dbReference>
<dbReference type="GO" id="GO:0009253">
    <property type="term" value="P:peptidoglycan catabolic process"/>
    <property type="evidence" value="ECO:0007669"/>
    <property type="project" value="InterPro"/>
</dbReference>
<dbReference type="GO" id="GO:0045087">
    <property type="term" value="P:innate immune response"/>
    <property type="evidence" value="ECO:0007669"/>
    <property type="project" value="UniProtKB-KW"/>
</dbReference>
<evidence type="ECO:0000256" key="6">
    <source>
        <dbReference type="PIRNR" id="PIRNR037945"/>
    </source>
</evidence>
<comment type="similarity">
    <text evidence="1 6">Belongs to the N-acetylmuramoyl-L-alanine amidase 2 family.</text>
</comment>
<name>A0A182R9K4_ANOFN</name>
<dbReference type="CDD" id="cd06583">
    <property type="entry name" value="PGRP"/>
    <property type="match status" value="1"/>
</dbReference>
<dbReference type="STRING" id="62324.A0A182R9K4"/>
<dbReference type="SMART" id="SM00701">
    <property type="entry name" value="PGRP"/>
    <property type="match status" value="1"/>
</dbReference>
<feature type="disulfide bond" evidence="7">
    <location>
        <begin position="43"/>
        <end position="165"/>
    </location>
</feature>
<dbReference type="SUPFAM" id="SSF55846">
    <property type="entry name" value="N-acetylmuramoyl-L-alanine amidase-like"/>
    <property type="match status" value="1"/>
</dbReference>
<evidence type="ECO:0000259" key="9">
    <source>
        <dbReference type="SMART" id="SM00644"/>
    </source>
</evidence>
<keyword evidence="2 6" id="KW-0399">Innate immunity</keyword>
<dbReference type="InterPro" id="IPR017331">
    <property type="entry name" value="Peptidoglycan_recognition"/>
</dbReference>
<evidence type="ECO:0000256" key="7">
    <source>
        <dbReference type="PIRSR" id="PIRSR037945-1"/>
    </source>
</evidence>
<dbReference type="Pfam" id="PF01510">
    <property type="entry name" value="Amidase_2"/>
    <property type="match status" value="1"/>
</dbReference>
<dbReference type="OrthoDB" id="10001926at2759"/>
<reference evidence="11" key="1">
    <citation type="submission" date="2020-05" db="UniProtKB">
        <authorList>
            <consortium name="EnsemblMetazoa"/>
        </authorList>
    </citation>
    <scope>IDENTIFICATION</scope>
    <source>
        <strain evidence="11">FUMOZ</strain>
    </source>
</reference>
<accession>A0A182R9K4</accession>
<feature type="disulfide bond" evidence="7">
    <location>
        <begin position="80"/>
        <end position="86"/>
    </location>
</feature>
<organism evidence="11">
    <name type="scientific">Anopheles funestus</name>
    <name type="common">African malaria mosquito</name>
    <dbReference type="NCBI Taxonomy" id="62324"/>
    <lineage>
        <taxon>Eukaryota</taxon>
        <taxon>Metazoa</taxon>
        <taxon>Ecdysozoa</taxon>
        <taxon>Arthropoda</taxon>
        <taxon>Hexapoda</taxon>
        <taxon>Insecta</taxon>
        <taxon>Pterygota</taxon>
        <taxon>Neoptera</taxon>
        <taxon>Endopterygota</taxon>
        <taxon>Diptera</taxon>
        <taxon>Nematocera</taxon>
        <taxon>Culicoidea</taxon>
        <taxon>Culicidae</taxon>
        <taxon>Anophelinae</taxon>
        <taxon>Anopheles</taxon>
    </lineage>
</organism>
<dbReference type="VEuPathDB" id="VectorBase:AFUN2_013872"/>
<dbReference type="GO" id="GO:0008745">
    <property type="term" value="F:N-acetylmuramoyl-L-alanine amidase activity"/>
    <property type="evidence" value="ECO:0007669"/>
    <property type="project" value="InterPro"/>
</dbReference>
<dbReference type="InterPro" id="IPR036505">
    <property type="entry name" value="Amidase/PGRP_sf"/>
</dbReference>
<dbReference type="PANTHER" id="PTHR11022">
    <property type="entry name" value="PEPTIDOGLYCAN RECOGNITION PROTEIN"/>
    <property type="match status" value="1"/>
</dbReference>
<evidence type="ECO:0000256" key="5">
    <source>
        <dbReference type="ARBA" id="ARBA00023157"/>
    </source>
</evidence>
<keyword evidence="4 6" id="KW-0391">Immunity</keyword>
<evidence type="ECO:0000256" key="3">
    <source>
        <dbReference type="ARBA" id="ARBA00022729"/>
    </source>
</evidence>
<dbReference type="Gene3D" id="3.40.80.10">
    <property type="entry name" value="Peptidoglycan recognition protein-like"/>
    <property type="match status" value="1"/>
</dbReference>
<evidence type="ECO:0000256" key="2">
    <source>
        <dbReference type="ARBA" id="ARBA00022588"/>
    </source>
</evidence>
<feature type="signal peptide" evidence="8">
    <location>
        <begin position="1"/>
        <end position="26"/>
    </location>
</feature>
<evidence type="ECO:0000313" key="11">
    <source>
        <dbReference type="EnsemblMetazoa" id="AFUN002863-PA"/>
    </source>
</evidence>
<dbReference type="FunFam" id="3.40.80.10:FF:000001">
    <property type="entry name" value="Peptidoglycan recognition protein 1"/>
    <property type="match status" value="1"/>
</dbReference>
<dbReference type="AlphaFoldDB" id="A0A182R9K4"/>
<dbReference type="KEGG" id="afun:125772070"/>
<evidence type="ECO:0000256" key="4">
    <source>
        <dbReference type="ARBA" id="ARBA00022859"/>
    </source>
</evidence>
<dbReference type="SMART" id="SM00644">
    <property type="entry name" value="Ami_2"/>
    <property type="match status" value="1"/>
</dbReference>
<dbReference type="EnsemblMetazoa" id="AFUN002863-RA">
    <property type="protein sequence ID" value="AFUN002863-PA"/>
    <property type="gene ID" value="AFUN002863"/>
</dbReference>
<dbReference type="InterPro" id="IPR002502">
    <property type="entry name" value="Amidase_domain"/>
</dbReference>
<dbReference type="InterPro" id="IPR006619">
    <property type="entry name" value="PGRP_domain_met/bac"/>
</dbReference>
<dbReference type="PIRSF" id="PIRSF037945">
    <property type="entry name" value="PGRPs"/>
    <property type="match status" value="1"/>
</dbReference>
<evidence type="ECO:0000256" key="1">
    <source>
        <dbReference type="ARBA" id="ARBA00007553"/>
    </source>
</evidence>
<sequence>MMAFRGIIRYLFVLCCFLSLSDVAMGQDDDGTSSSATALEPVCPNIVKRAQWGAAKSSNVTYQLKPVANVIVHHTTGERCSTITSCKEMVRNIQTFHQTQNKWSDIGYNFLIGTGYIYEGIGWHRTGAHLRGYNDKSIGVAFLGNFDQDRPTARSLDLLARLLQCGVEIGELTDAYRLYGARQLQASNSPGKWLYAKLQTFDHWLMDD</sequence>
<dbReference type="PANTHER" id="PTHR11022:SF74">
    <property type="entry name" value="PEPTIDOGLYCAN-RECOGNITION PROTEIN SA"/>
    <property type="match status" value="1"/>
</dbReference>
<evidence type="ECO:0000256" key="8">
    <source>
        <dbReference type="SAM" id="SignalP"/>
    </source>
</evidence>
<dbReference type="VEuPathDB" id="VectorBase:AFUN002863"/>
<protein>
    <recommendedName>
        <fullName evidence="6">Peptidoglycan-recognition protein</fullName>
    </recommendedName>
</protein>
<keyword evidence="3 8" id="KW-0732">Signal</keyword>
<proteinExistence type="inferred from homology"/>
<dbReference type="GO" id="GO:0008270">
    <property type="term" value="F:zinc ion binding"/>
    <property type="evidence" value="ECO:0007669"/>
    <property type="project" value="InterPro"/>
</dbReference>
<feature type="domain" description="Peptidoglycan recognition protein family" evidence="10">
    <location>
        <begin position="44"/>
        <end position="185"/>
    </location>
</feature>
<dbReference type="InterPro" id="IPR015510">
    <property type="entry name" value="PGRP"/>
</dbReference>
<keyword evidence="5 7" id="KW-1015">Disulfide bond</keyword>
<feature type="domain" description="N-acetylmuramoyl-L-alanine amidase" evidence="9">
    <location>
        <begin position="55"/>
        <end position="191"/>
    </location>
</feature>
<dbReference type="GeneID" id="125772070"/>
<evidence type="ECO:0000259" key="10">
    <source>
        <dbReference type="SMART" id="SM00701"/>
    </source>
</evidence>
<feature type="chain" id="PRO_5008134108" description="Peptidoglycan-recognition protein" evidence="8">
    <location>
        <begin position="27"/>
        <end position="208"/>
    </location>
</feature>
<dbReference type="GO" id="GO:0042834">
    <property type="term" value="F:peptidoglycan binding"/>
    <property type="evidence" value="ECO:0007669"/>
    <property type="project" value="InterPro"/>
</dbReference>